<gene>
    <name evidence="3" type="ORF">HINF_LOCUS25657</name>
    <name evidence="2" type="ORF">HINF_LOCUS28289</name>
</gene>
<evidence type="ECO:0000313" key="4">
    <source>
        <dbReference type="Proteomes" id="UP001642409"/>
    </source>
</evidence>
<dbReference type="Proteomes" id="UP001642409">
    <property type="component" value="Unassembled WGS sequence"/>
</dbReference>
<dbReference type="EMBL" id="CAXDID020000077">
    <property type="protein sequence ID" value="CAL6016754.1"/>
    <property type="molecule type" value="Genomic_DNA"/>
</dbReference>
<dbReference type="EMBL" id="CATOUU010000681">
    <property type="protein sequence ID" value="CAI9940644.1"/>
    <property type="molecule type" value="Genomic_DNA"/>
</dbReference>
<evidence type="ECO:0000256" key="1">
    <source>
        <dbReference type="SAM" id="MobiDB-lite"/>
    </source>
</evidence>
<feature type="compositionally biased region" description="Basic and acidic residues" evidence="1">
    <location>
        <begin position="134"/>
        <end position="164"/>
    </location>
</feature>
<evidence type="ECO:0000313" key="2">
    <source>
        <dbReference type="EMBL" id="CAI9940644.1"/>
    </source>
</evidence>
<dbReference type="AlphaFoldDB" id="A0AA86U4M9"/>
<reference evidence="2" key="1">
    <citation type="submission" date="2023-06" db="EMBL/GenBank/DDBJ databases">
        <authorList>
            <person name="Kurt Z."/>
        </authorList>
    </citation>
    <scope>NUCLEOTIDE SEQUENCE</scope>
</reference>
<name>A0AA86U4M9_9EUKA</name>
<reference evidence="3 4" key="2">
    <citation type="submission" date="2024-07" db="EMBL/GenBank/DDBJ databases">
        <authorList>
            <person name="Akdeniz Z."/>
        </authorList>
    </citation>
    <scope>NUCLEOTIDE SEQUENCE [LARGE SCALE GENOMIC DNA]</scope>
</reference>
<feature type="region of interest" description="Disordered" evidence="1">
    <location>
        <begin position="13"/>
        <end position="49"/>
    </location>
</feature>
<proteinExistence type="predicted"/>
<organism evidence="2">
    <name type="scientific">Hexamita inflata</name>
    <dbReference type="NCBI Taxonomy" id="28002"/>
    <lineage>
        <taxon>Eukaryota</taxon>
        <taxon>Metamonada</taxon>
        <taxon>Diplomonadida</taxon>
        <taxon>Hexamitidae</taxon>
        <taxon>Hexamitinae</taxon>
        <taxon>Hexamita</taxon>
    </lineage>
</organism>
<comment type="caution">
    <text evidence="2">The sequence shown here is derived from an EMBL/GenBank/DDBJ whole genome shotgun (WGS) entry which is preliminary data.</text>
</comment>
<keyword evidence="4" id="KW-1185">Reference proteome</keyword>
<protein>
    <submittedName>
        <fullName evidence="3">Hypothetical_protein</fullName>
    </submittedName>
</protein>
<evidence type="ECO:0000313" key="3">
    <source>
        <dbReference type="EMBL" id="CAL6016754.1"/>
    </source>
</evidence>
<feature type="region of interest" description="Disordered" evidence="1">
    <location>
        <begin position="125"/>
        <end position="164"/>
    </location>
</feature>
<feature type="region of interest" description="Disordered" evidence="1">
    <location>
        <begin position="66"/>
        <end position="91"/>
    </location>
</feature>
<accession>A0AA86U4M9</accession>
<feature type="compositionally biased region" description="Gly residues" evidence="1">
    <location>
        <begin position="66"/>
        <end position="77"/>
    </location>
</feature>
<sequence>MHLYTTITTTTTIPYFQSNTQPQAPAPPTPGRSSPRRPQFPAGQAYRGHAGGVAGGAGVVAGGAGVVPGGGRGGRGGGRGDRRHWTTTTTDHLWDGNPGVKVMAWVRVSCVWFGCEGDGWGSCESSDTGEEVMVEGRESHGDGGGTKEWEQWRDESDGDGQEREKERMKYYGTRNGIQRIESNRGNREEIEIRQEVLKQQSKTKWCFGQRTRTKHGIEAPGCTWCTGK</sequence>